<evidence type="ECO:0000313" key="2">
    <source>
        <dbReference type="Proteomes" id="UP000319825"/>
    </source>
</evidence>
<name>A0A562IFF3_MICOL</name>
<protein>
    <submittedName>
        <fullName evidence="1">dTDP-4-dehydrorhamnose reductase</fullName>
    </submittedName>
</protein>
<keyword evidence="2" id="KW-1185">Reference proteome</keyword>
<evidence type="ECO:0000313" key="1">
    <source>
        <dbReference type="EMBL" id="TWH69463.1"/>
    </source>
</evidence>
<sequence length="56" mass="5965">MGLLVARRHQLDAAGMKTTTIVAAGLVRPAEVRLDSSRAAALLRTRLRGISEILAP</sequence>
<proteinExistence type="predicted"/>
<organism evidence="1 2">
    <name type="scientific">Micromonospora olivasterospora</name>
    <dbReference type="NCBI Taxonomy" id="1880"/>
    <lineage>
        <taxon>Bacteria</taxon>
        <taxon>Bacillati</taxon>
        <taxon>Actinomycetota</taxon>
        <taxon>Actinomycetes</taxon>
        <taxon>Micromonosporales</taxon>
        <taxon>Micromonosporaceae</taxon>
        <taxon>Micromonospora</taxon>
    </lineage>
</organism>
<dbReference type="EMBL" id="VLKE01000001">
    <property type="protein sequence ID" value="TWH69463.1"/>
    <property type="molecule type" value="Genomic_DNA"/>
</dbReference>
<accession>A0A562IFF3</accession>
<comment type="caution">
    <text evidence="1">The sequence shown here is derived from an EMBL/GenBank/DDBJ whole genome shotgun (WGS) entry which is preliminary data.</text>
</comment>
<dbReference type="Proteomes" id="UP000319825">
    <property type="component" value="Unassembled WGS sequence"/>
</dbReference>
<dbReference type="AlphaFoldDB" id="A0A562IFF3"/>
<reference evidence="1 2" key="1">
    <citation type="submission" date="2019-07" db="EMBL/GenBank/DDBJ databases">
        <title>R&amp;d 2014.</title>
        <authorList>
            <person name="Klenk H.-P."/>
        </authorList>
    </citation>
    <scope>NUCLEOTIDE SEQUENCE [LARGE SCALE GENOMIC DNA]</scope>
    <source>
        <strain evidence="1 2">DSM 43868</strain>
    </source>
</reference>
<gene>
    <name evidence="1" type="ORF">JD77_04473</name>
</gene>